<dbReference type="RefSeq" id="WP_012122366.1">
    <property type="nucleotide sequence ID" value="NC_009767.1"/>
</dbReference>
<dbReference type="STRING" id="383372.Rcas_3908"/>
<keyword evidence="2" id="KW-0560">Oxidoreductase</keyword>
<dbReference type="AlphaFoldDB" id="A7NQU7"/>
<dbReference type="InterPro" id="IPR020904">
    <property type="entry name" value="Sc_DH/Rdtase_CS"/>
</dbReference>
<evidence type="ECO:0000256" key="2">
    <source>
        <dbReference type="ARBA" id="ARBA00023002"/>
    </source>
</evidence>
<dbReference type="EMBL" id="CP000804">
    <property type="protein sequence ID" value="ABU59943.1"/>
    <property type="molecule type" value="Genomic_DNA"/>
</dbReference>
<proteinExistence type="inferred from homology"/>
<dbReference type="Gene3D" id="3.40.50.720">
    <property type="entry name" value="NAD(P)-binding Rossmann-like Domain"/>
    <property type="match status" value="1"/>
</dbReference>
<dbReference type="Pfam" id="PF00106">
    <property type="entry name" value="adh_short"/>
    <property type="match status" value="1"/>
</dbReference>
<dbReference type="CDD" id="cd05374">
    <property type="entry name" value="17beta-HSD-like_SDR_c"/>
    <property type="match status" value="1"/>
</dbReference>
<accession>A7NQU7</accession>
<dbReference type="InterPro" id="IPR057326">
    <property type="entry name" value="KR_dom"/>
</dbReference>
<reference evidence="5 6" key="1">
    <citation type="submission" date="2007-08" db="EMBL/GenBank/DDBJ databases">
        <title>Complete sequence of Roseiflexus castenholzii DSM 13941.</title>
        <authorList>
            <consortium name="US DOE Joint Genome Institute"/>
            <person name="Copeland A."/>
            <person name="Lucas S."/>
            <person name="Lapidus A."/>
            <person name="Barry K."/>
            <person name="Glavina del Rio T."/>
            <person name="Dalin E."/>
            <person name="Tice H."/>
            <person name="Pitluck S."/>
            <person name="Thompson L.S."/>
            <person name="Brettin T."/>
            <person name="Bruce D."/>
            <person name="Detter J.C."/>
            <person name="Han C."/>
            <person name="Tapia R."/>
            <person name="Schmutz J."/>
            <person name="Larimer F."/>
            <person name="Land M."/>
            <person name="Hauser L."/>
            <person name="Kyrpides N."/>
            <person name="Mikhailova N."/>
            <person name="Bryant D.A."/>
            <person name="Hanada S."/>
            <person name="Tsukatani Y."/>
            <person name="Richardson P."/>
        </authorList>
    </citation>
    <scope>NUCLEOTIDE SEQUENCE [LARGE SCALE GENOMIC DNA]</scope>
    <source>
        <strain evidence="6">DSM 13941 / HLO8</strain>
    </source>
</reference>
<dbReference type="InterPro" id="IPR002347">
    <property type="entry name" value="SDR_fam"/>
</dbReference>
<organism evidence="5 6">
    <name type="scientific">Roseiflexus castenholzii (strain DSM 13941 / HLO8)</name>
    <dbReference type="NCBI Taxonomy" id="383372"/>
    <lineage>
        <taxon>Bacteria</taxon>
        <taxon>Bacillati</taxon>
        <taxon>Chloroflexota</taxon>
        <taxon>Chloroflexia</taxon>
        <taxon>Chloroflexales</taxon>
        <taxon>Roseiflexineae</taxon>
        <taxon>Roseiflexaceae</taxon>
        <taxon>Roseiflexus</taxon>
    </lineage>
</organism>
<dbReference type="OrthoDB" id="9792003at2"/>
<dbReference type="eggNOG" id="COG0300">
    <property type="taxonomic scope" value="Bacteria"/>
</dbReference>
<name>A7NQU7_ROSCS</name>
<dbReference type="PROSITE" id="PS00061">
    <property type="entry name" value="ADH_SHORT"/>
    <property type="match status" value="1"/>
</dbReference>
<feature type="domain" description="Ketoreductase" evidence="4">
    <location>
        <begin position="6"/>
        <end position="182"/>
    </location>
</feature>
<dbReference type="KEGG" id="rca:Rcas_3908"/>
<dbReference type="SUPFAM" id="SSF51735">
    <property type="entry name" value="NAD(P)-binding Rossmann-fold domains"/>
    <property type="match status" value="1"/>
</dbReference>
<gene>
    <name evidence="5" type="ordered locus">Rcas_3908</name>
</gene>
<dbReference type="PANTHER" id="PTHR44196:SF1">
    <property type="entry name" value="DEHYDROGENASE_REDUCTASE SDR FAMILY MEMBER 7B"/>
    <property type="match status" value="1"/>
</dbReference>
<dbReference type="HOGENOM" id="CLU_010194_2_10_0"/>
<comment type="similarity">
    <text evidence="1 3">Belongs to the short-chain dehydrogenases/reductases (SDR) family.</text>
</comment>
<evidence type="ECO:0000313" key="5">
    <source>
        <dbReference type="EMBL" id="ABU59943.1"/>
    </source>
</evidence>
<dbReference type="PRINTS" id="PR00080">
    <property type="entry name" value="SDRFAMILY"/>
</dbReference>
<sequence length="272" mass="28962">MDPVGKVVLVTGASSGIGAATARALVSAGAHVVLTARDAARLNDLARQLKGRARAIPVDVADPIGVERLVAEIIDSYRRIDVVINNAGVGLASPVAQLKPDDLRAALDVNLFGPLSLTQATLPHMRNVGRGQIIFVSSVVGLRALPYAGGYAATKAALDRLSEALRVELHGSGITVTLVRPGTTRTAFNTRRLGVHGDLRRFNPPGIAPECVAETIVRAIRREPRVAYVTWSDRLAVGTALLLPRLADWLLARLFVWRGSDGKGVPYANPER</sequence>
<evidence type="ECO:0000259" key="4">
    <source>
        <dbReference type="SMART" id="SM00822"/>
    </source>
</evidence>
<dbReference type="PIRSF" id="PIRSF000126">
    <property type="entry name" value="11-beta-HSD1"/>
    <property type="match status" value="1"/>
</dbReference>
<dbReference type="SMART" id="SM00822">
    <property type="entry name" value="PKS_KR"/>
    <property type="match status" value="1"/>
</dbReference>
<dbReference type="GO" id="GO:0016020">
    <property type="term" value="C:membrane"/>
    <property type="evidence" value="ECO:0007669"/>
    <property type="project" value="TreeGrafter"/>
</dbReference>
<keyword evidence="6" id="KW-1185">Reference proteome</keyword>
<evidence type="ECO:0000256" key="3">
    <source>
        <dbReference type="RuleBase" id="RU000363"/>
    </source>
</evidence>
<dbReference type="Proteomes" id="UP000000263">
    <property type="component" value="Chromosome"/>
</dbReference>
<dbReference type="GO" id="GO:0016491">
    <property type="term" value="F:oxidoreductase activity"/>
    <property type="evidence" value="ECO:0007669"/>
    <property type="project" value="UniProtKB-KW"/>
</dbReference>
<dbReference type="PANTHER" id="PTHR44196">
    <property type="entry name" value="DEHYDROGENASE/REDUCTASE SDR FAMILY MEMBER 7B"/>
    <property type="match status" value="1"/>
</dbReference>
<evidence type="ECO:0000313" key="6">
    <source>
        <dbReference type="Proteomes" id="UP000000263"/>
    </source>
</evidence>
<dbReference type="InterPro" id="IPR036291">
    <property type="entry name" value="NAD(P)-bd_dom_sf"/>
</dbReference>
<dbReference type="PRINTS" id="PR00081">
    <property type="entry name" value="GDHRDH"/>
</dbReference>
<protein>
    <submittedName>
        <fullName evidence="5">Short-chain dehydrogenase/reductase SDR</fullName>
    </submittedName>
</protein>
<dbReference type="FunFam" id="3.40.50.720:FF:000084">
    <property type="entry name" value="Short-chain dehydrogenase reductase"/>
    <property type="match status" value="1"/>
</dbReference>
<evidence type="ECO:0000256" key="1">
    <source>
        <dbReference type="ARBA" id="ARBA00006484"/>
    </source>
</evidence>